<evidence type="ECO:0000313" key="1">
    <source>
        <dbReference type="EMBL" id="KRR02504.1"/>
    </source>
</evidence>
<name>A0A0R3L3J2_9BRAD</name>
<evidence type="ECO:0008006" key="3">
    <source>
        <dbReference type="Google" id="ProtNLM"/>
    </source>
</evidence>
<evidence type="ECO:0000313" key="2">
    <source>
        <dbReference type="Proteomes" id="UP000050863"/>
    </source>
</evidence>
<gene>
    <name evidence="1" type="ORF">CQ12_15760</name>
</gene>
<dbReference type="AlphaFoldDB" id="A0A0R3L3J2"/>
<protein>
    <recommendedName>
        <fullName evidence="3">Glycosyl transferase family 1 domain-containing protein</fullName>
    </recommendedName>
</protein>
<dbReference type="SUPFAM" id="SSF53756">
    <property type="entry name" value="UDP-Glycosyltransferase/glycogen phosphorylase"/>
    <property type="match status" value="1"/>
</dbReference>
<dbReference type="RefSeq" id="WP_057838058.1">
    <property type="nucleotide sequence ID" value="NZ_LLXZ01000156.1"/>
</dbReference>
<organism evidence="1 2">
    <name type="scientific">Bradyrhizobium jicamae</name>
    <dbReference type="NCBI Taxonomy" id="280332"/>
    <lineage>
        <taxon>Bacteria</taxon>
        <taxon>Pseudomonadati</taxon>
        <taxon>Pseudomonadota</taxon>
        <taxon>Alphaproteobacteria</taxon>
        <taxon>Hyphomicrobiales</taxon>
        <taxon>Nitrobacteraceae</taxon>
        <taxon>Bradyrhizobium</taxon>
    </lineage>
</organism>
<reference evidence="1 2" key="1">
    <citation type="submission" date="2014-03" db="EMBL/GenBank/DDBJ databases">
        <title>Bradyrhizobium valentinum sp. nov., isolated from effective nodules of Lupinus mariae-josephae, a lupine endemic of basic-lime soils in Eastern Spain.</title>
        <authorList>
            <person name="Duran D."/>
            <person name="Rey L."/>
            <person name="Navarro A."/>
            <person name="Busquets A."/>
            <person name="Imperial J."/>
            <person name="Ruiz-Argueso T."/>
        </authorList>
    </citation>
    <scope>NUCLEOTIDE SEQUENCE [LARGE SCALE GENOMIC DNA]</scope>
    <source>
        <strain evidence="1 2">PAC68</strain>
    </source>
</reference>
<dbReference type="Proteomes" id="UP000050863">
    <property type="component" value="Unassembled WGS sequence"/>
</dbReference>
<sequence length="383" mass="42424">MTGETRYRALFLGAGPQMHCGVGQFTRLLQETIEKLEPGTSATLTLTRKEGIFAEIWRAVGSAQSVVCNFPIVAWKRVMFAPLVAMAIARLRRRKVILIQHEWRGLHWLRRITYMPALVLADVIVMFSPLVRQELADDPLLGWTARKSMLAPLPPNIEAPIGIQDSKLRHRLIAAKGDGRLLIGHFGSIYPGKQPNALLEIGAILKQRGLKPLIVYVGSFIRGVDKVEEEFHVRARELDIADDVIVSGFVASDHEVFGVFSEIDVFCYPLDEGLTARRSSILTCVQSGRPLIVAGPVLPEEFDHHPRFKELISRGAIVLVARGSDNEAFADRIAAVIKRPPIPLPFDFDGWWKDVADAVRAQIPMLAPETARDSAGRTPPAGT</sequence>
<proteinExistence type="predicted"/>
<dbReference type="OrthoDB" id="7988204at2"/>
<dbReference type="EMBL" id="LLXZ01000156">
    <property type="protein sequence ID" value="KRR02504.1"/>
    <property type="molecule type" value="Genomic_DNA"/>
</dbReference>
<keyword evidence="2" id="KW-1185">Reference proteome</keyword>
<dbReference type="STRING" id="280332.CQ12_15760"/>
<dbReference type="Gene3D" id="3.40.50.2000">
    <property type="entry name" value="Glycogen Phosphorylase B"/>
    <property type="match status" value="1"/>
</dbReference>
<comment type="caution">
    <text evidence="1">The sequence shown here is derived from an EMBL/GenBank/DDBJ whole genome shotgun (WGS) entry which is preliminary data.</text>
</comment>
<accession>A0A0R3L3J2</accession>